<dbReference type="RefSeq" id="WP_085098221.1">
    <property type="nucleotide sequence ID" value="NZ_AP022603.1"/>
</dbReference>
<organism evidence="1 2">
    <name type="scientific">Mycolicibacterium fallax</name>
    <name type="common">Mycobacterium fallax</name>
    <dbReference type="NCBI Taxonomy" id="1793"/>
    <lineage>
        <taxon>Bacteria</taxon>
        <taxon>Bacillati</taxon>
        <taxon>Actinomycetota</taxon>
        <taxon>Actinomycetes</taxon>
        <taxon>Mycobacteriales</taxon>
        <taxon>Mycobacteriaceae</taxon>
        <taxon>Mycolicibacterium</taxon>
    </lineage>
</organism>
<dbReference type="InterPro" id="IPR019675">
    <property type="entry name" value="DUF2550"/>
</dbReference>
<protein>
    <submittedName>
        <fullName evidence="1">Uncharacterized protein</fullName>
    </submittedName>
</protein>
<evidence type="ECO:0000313" key="2">
    <source>
        <dbReference type="Proteomes" id="UP000193484"/>
    </source>
</evidence>
<comment type="caution">
    <text evidence="1">The sequence shown here is derived from an EMBL/GenBank/DDBJ whole genome shotgun (WGS) entry which is preliminary data.</text>
</comment>
<dbReference type="Proteomes" id="UP000193484">
    <property type="component" value="Unassembled WGS sequence"/>
</dbReference>
<name>A0A1X1R7V7_MYCFA</name>
<dbReference type="Pfam" id="PF10739">
    <property type="entry name" value="DUF2550"/>
    <property type="match status" value="1"/>
</dbReference>
<reference evidence="1 2" key="1">
    <citation type="submission" date="2016-01" db="EMBL/GenBank/DDBJ databases">
        <title>The new phylogeny of the genus Mycobacterium.</title>
        <authorList>
            <person name="Tarcisio F."/>
            <person name="Conor M."/>
            <person name="Antonella G."/>
            <person name="Elisabetta G."/>
            <person name="Giulia F.S."/>
            <person name="Sara T."/>
            <person name="Anna F."/>
            <person name="Clotilde B."/>
            <person name="Roberto B."/>
            <person name="Veronica D.S."/>
            <person name="Fabio R."/>
            <person name="Monica P."/>
            <person name="Olivier J."/>
            <person name="Enrico T."/>
            <person name="Nicola S."/>
        </authorList>
    </citation>
    <scope>NUCLEOTIDE SEQUENCE [LARGE SCALE GENOMIC DNA]</scope>
    <source>
        <strain evidence="1 2">DSM 44179</strain>
    </source>
</reference>
<dbReference type="EMBL" id="LQOJ01000048">
    <property type="protein sequence ID" value="ORV01006.1"/>
    <property type="molecule type" value="Genomic_DNA"/>
</dbReference>
<accession>A0A1X1R7V7</accession>
<evidence type="ECO:0000313" key="1">
    <source>
        <dbReference type="EMBL" id="ORV01006.1"/>
    </source>
</evidence>
<gene>
    <name evidence="1" type="ORF">AWC04_15165</name>
</gene>
<proteinExistence type="predicted"/>
<dbReference type="AlphaFoldDB" id="A0A1X1R7V7"/>
<sequence length="147" mass="16618">MSTTMIVMVVLICVLALTALAQSYKLWSLRQGGTAAILRDVPAAGGAGWRHGVIRYRGGEAVFYRLSSIRWWPDRRLSRRGLDLLDRRGPRGDEYDIMTDEIVILELRDNGDDRGRGYELALDRGALTAFLSWLESRPSPRARRRSA</sequence>
<dbReference type="OrthoDB" id="4793422at2"/>
<keyword evidence="2" id="KW-1185">Reference proteome</keyword>
<dbReference type="STRING" id="1793.AWC04_15165"/>